<evidence type="ECO:0000256" key="10">
    <source>
        <dbReference type="HAMAP-Rule" id="MF_00321"/>
    </source>
</evidence>
<dbReference type="GO" id="GO:0005829">
    <property type="term" value="C:cytosol"/>
    <property type="evidence" value="ECO:0007669"/>
    <property type="project" value="TreeGrafter"/>
</dbReference>
<dbReference type="Pfam" id="PF01926">
    <property type="entry name" value="MMR_HSR1"/>
    <property type="match status" value="1"/>
</dbReference>
<keyword evidence="8 10" id="KW-0717">Septation</keyword>
<dbReference type="EMBL" id="NMPM01000051">
    <property type="protein sequence ID" value="PAV25659.1"/>
    <property type="molecule type" value="Genomic_DNA"/>
</dbReference>
<keyword evidence="4" id="KW-0479">Metal-binding</keyword>
<dbReference type="InterPro" id="IPR019987">
    <property type="entry name" value="GTP-bd_ribosome_bio_YsxC"/>
</dbReference>
<dbReference type="InterPro" id="IPR027417">
    <property type="entry name" value="P-loop_NTPase"/>
</dbReference>
<evidence type="ECO:0000259" key="12">
    <source>
        <dbReference type="PROSITE" id="PS51706"/>
    </source>
</evidence>
<evidence type="ECO:0000256" key="5">
    <source>
        <dbReference type="ARBA" id="ARBA00022741"/>
    </source>
</evidence>
<dbReference type="GO" id="GO:0046872">
    <property type="term" value="F:metal ion binding"/>
    <property type="evidence" value="ECO:0007669"/>
    <property type="project" value="UniProtKB-KW"/>
</dbReference>
<evidence type="ECO:0000256" key="1">
    <source>
        <dbReference type="ARBA" id="ARBA00001946"/>
    </source>
</evidence>
<protein>
    <recommendedName>
        <fullName evidence="10">Probable GTP-binding protein EngB</fullName>
    </recommendedName>
</protein>
<evidence type="ECO:0000256" key="11">
    <source>
        <dbReference type="SAM" id="MobiDB-lite"/>
    </source>
</evidence>
<keyword evidence="5 10" id="KW-0547">Nucleotide-binding</keyword>
<evidence type="ECO:0000256" key="7">
    <source>
        <dbReference type="ARBA" id="ARBA00023134"/>
    </source>
</evidence>
<keyword evidence="3 10" id="KW-0132">Cell division</keyword>
<dbReference type="Proteomes" id="UP000218332">
    <property type="component" value="Unassembled WGS sequence"/>
</dbReference>
<evidence type="ECO:0000256" key="4">
    <source>
        <dbReference type="ARBA" id="ARBA00022723"/>
    </source>
</evidence>
<feature type="domain" description="EngB-type G" evidence="12">
    <location>
        <begin position="103"/>
        <end position="278"/>
    </location>
</feature>
<dbReference type="GO" id="GO:0005525">
    <property type="term" value="F:GTP binding"/>
    <property type="evidence" value="ECO:0007669"/>
    <property type="project" value="UniProtKB-UniRule"/>
</dbReference>
<dbReference type="PROSITE" id="PS51706">
    <property type="entry name" value="G_ENGB"/>
    <property type="match status" value="1"/>
</dbReference>
<evidence type="ECO:0000313" key="14">
    <source>
        <dbReference type="Proteomes" id="UP000218332"/>
    </source>
</evidence>
<dbReference type="HAMAP" id="MF_00321">
    <property type="entry name" value="GTPase_EngB"/>
    <property type="match status" value="1"/>
</dbReference>
<feature type="region of interest" description="Disordered" evidence="11">
    <location>
        <begin position="61"/>
        <end position="83"/>
    </location>
</feature>
<comment type="function">
    <text evidence="10">Necessary for normal cell division and for the maintenance of normal septation.</text>
</comment>
<dbReference type="InterPro" id="IPR030393">
    <property type="entry name" value="G_ENGB_dom"/>
</dbReference>
<dbReference type="SUPFAM" id="SSF52540">
    <property type="entry name" value="P-loop containing nucleoside triphosphate hydrolases"/>
    <property type="match status" value="1"/>
</dbReference>
<evidence type="ECO:0000256" key="9">
    <source>
        <dbReference type="ARBA" id="ARBA00023306"/>
    </source>
</evidence>
<comment type="cofactor">
    <cofactor evidence="1">
        <name>Mg(2+)</name>
        <dbReference type="ChEBI" id="CHEBI:18420"/>
    </cofactor>
</comment>
<name>A0A2A2I1Q3_9GAMM</name>
<keyword evidence="14" id="KW-1185">Reference proteome</keyword>
<dbReference type="FunFam" id="3.40.50.300:FF:000098">
    <property type="entry name" value="Probable GTP-binding protein EngB"/>
    <property type="match status" value="1"/>
</dbReference>
<dbReference type="PANTHER" id="PTHR11649:SF13">
    <property type="entry name" value="ENGB-TYPE G DOMAIN-CONTAINING PROTEIN"/>
    <property type="match status" value="1"/>
</dbReference>
<dbReference type="GO" id="GO:0000917">
    <property type="term" value="P:division septum assembly"/>
    <property type="evidence" value="ECO:0007669"/>
    <property type="project" value="UniProtKB-KW"/>
</dbReference>
<reference evidence="13 14" key="1">
    <citation type="submission" date="2017-07" db="EMBL/GenBank/DDBJ databases">
        <title>Tamlnaduibacter salinus (Mi-7) genome sequencing.</title>
        <authorList>
            <person name="Verma A."/>
            <person name="Krishnamurthi S."/>
        </authorList>
    </citation>
    <scope>NUCLEOTIDE SEQUENCE [LARGE SCALE GENOMIC DNA]</scope>
    <source>
        <strain evidence="13 14">Mi-7</strain>
    </source>
</reference>
<comment type="similarity">
    <text evidence="2 10">Belongs to the TRAFAC class TrmE-Era-EngA-EngB-Septin-like GTPase superfamily. EngB GTPase family.</text>
</comment>
<dbReference type="InterPro" id="IPR006073">
    <property type="entry name" value="GTP-bd"/>
</dbReference>
<dbReference type="Gene3D" id="3.40.50.300">
    <property type="entry name" value="P-loop containing nucleotide triphosphate hydrolases"/>
    <property type="match status" value="1"/>
</dbReference>
<accession>A0A2A2I1Q3</accession>
<keyword evidence="9 10" id="KW-0131">Cell cycle</keyword>
<sequence length="284" mass="31913">MGCYREAQPDNQTCDQFIHARTALSSIIIIGPEARWIGEHTRRALNRYGIIHFSIITEIQPPPKRSTVTDTSDSPNENPRPISFNSARFLTSAARLDQCPPDEGVEIAFAGRSNSGKSSAINTLTANSKLARTSKTPGRTRLINFFSLNRPGARLVDLPGYGYAKVTRELKEEWQEHLEDYLLHRQSLQGMVLITDIRRSIGEFDRMMLDWCEHNQLPLTLLATKADKLKSGQAKRALNTMRGELAGHGCVQNVILFSAMKKTGLDQTRKVLADWLDEIEPWAP</sequence>
<evidence type="ECO:0000256" key="6">
    <source>
        <dbReference type="ARBA" id="ARBA00022842"/>
    </source>
</evidence>
<evidence type="ECO:0000256" key="8">
    <source>
        <dbReference type="ARBA" id="ARBA00023210"/>
    </source>
</evidence>
<dbReference type="NCBIfam" id="TIGR03598">
    <property type="entry name" value="GTPase_YsxC"/>
    <property type="match status" value="1"/>
</dbReference>
<evidence type="ECO:0000313" key="13">
    <source>
        <dbReference type="EMBL" id="PAV25659.1"/>
    </source>
</evidence>
<dbReference type="CDD" id="cd01876">
    <property type="entry name" value="YihA_EngB"/>
    <property type="match status" value="1"/>
</dbReference>
<keyword evidence="7 10" id="KW-0342">GTP-binding</keyword>
<proteinExistence type="inferred from homology"/>
<organism evidence="13 14">
    <name type="scientific">Tamilnaduibacter salinus</name>
    <dbReference type="NCBI Taxonomy" id="1484056"/>
    <lineage>
        <taxon>Bacteria</taxon>
        <taxon>Pseudomonadati</taxon>
        <taxon>Pseudomonadota</taxon>
        <taxon>Gammaproteobacteria</taxon>
        <taxon>Pseudomonadales</taxon>
        <taxon>Marinobacteraceae</taxon>
        <taxon>Tamilnaduibacter</taxon>
    </lineage>
</organism>
<keyword evidence="6" id="KW-0460">Magnesium</keyword>
<evidence type="ECO:0000256" key="2">
    <source>
        <dbReference type="ARBA" id="ARBA00009638"/>
    </source>
</evidence>
<comment type="caution">
    <text evidence="13">The sequence shown here is derived from an EMBL/GenBank/DDBJ whole genome shotgun (WGS) entry which is preliminary data.</text>
</comment>
<dbReference type="PANTHER" id="PTHR11649">
    <property type="entry name" value="MSS1/TRME-RELATED GTP-BINDING PROTEIN"/>
    <property type="match status" value="1"/>
</dbReference>
<dbReference type="AlphaFoldDB" id="A0A2A2I1Q3"/>
<evidence type="ECO:0000256" key="3">
    <source>
        <dbReference type="ARBA" id="ARBA00022618"/>
    </source>
</evidence>
<feature type="compositionally biased region" description="Polar residues" evidence="11">
    <location>
        <begin position="66"/>
        <end position="83"/>
    </location>
</feature>
<gene>
    <name evidence="10" type="primary">engB</name>
    <name evidence="13" type="ORF">CF392_09835</name>
</gene>